<dbReference type="EMBL" id="JAUSWH010000001">
    <property type="protein sequence ID" value="MDQ0454125.1"/>
    <property type="molecule type" value="Genomic_DNA"/>
</dbReference>
<dbReference type="Pfam" id="PF13417">
    <property type="entry name" value="GST_N_3"/>
    <property type="match status" value="1"/>
</dbReference>
<feature type="domain" description="GST N-terminal" evidence="1">
    <location>
        <begin position="8"/>
        <end position="84"/>
    </location>
</feature>
<protein>
    <submittedName>
        <fullName evidence="2">Glutathione S-transferase</fullName>
    </submittedName>
</protein>
<evidence type="ECO:0000259" key="1">
    <source>
        <dbReference type="PROSITE" id="PS50404"/>
    </source>
</evidence>
<dbReference type="InterPro" id="IPR036282">
    <property type="entry name" value="Glutathione-S-Trfase_C_sf"/>
</dbReference>
<dbReference type="SUPFAM" id="SSF52833">
    <property type="entry name" value="Thioredoxin-like"/>
    <property type="match status" value="1"/>
</dbReference>
<name>A0ABU0I7E5_9HYPH</name>
<dbReference type="PANTHER" id="PTHR42673">
    <property type="entry name" value="MALEYLACETOACETATE ISOMERASE"/>
    <property type="match status" value="1"/>
</dbReference>
<dbReference type="InterPro" id="IPR036249">
    <property type="entry name" value="Thioredoxin-like_sf"/>
</dbReference>
<dbReference type="PANTHER" id="PTHR42673:SF4">
    <property type="entry name" value="MALEYLACETOACETATE ISOMERASE"/>
    <property type="match status" value="1"/>
</dbReference>
<dbReference type="Gene3D" id="3.40.30.10">
    <property type="entry name" value="Glutaredoxin"/>
    <property type="match status" value="1"/>
</dbReference>
<evidence type="ECO:0000313" key="3">
    <source>
        <dbReference type="Proteomes" id="UP001235269"/>
    </source>
</evidence>
<dbReference type="PROSITE" id="PS50404">
    <property type="entry name" value="GST_NTER"/>
    <property type="match status" value="1"/>
</dbReference>
<gene>
    <name evidence="2" type="ORF">QO005_000440</name>
</gene>
<comment type="caution">
    <text evidence="2">The sequence shown here is derived from an EMBL/GenBank/DDBJ whole genome shotgun (WGS) entry which is preliminary data.</text>
</comment>
<dbReference type="Pfam" id="PF22041">
    <property type="entry name" value="GST_C_7"/>
    <property type="match status" value="1"/>
</dbReference>
<dbReference type="InterPro" id="IPR054416">
    <property type="entry name" value="GST_UstS-like_C"/>
</dbReference>
<organism evidence="2 3">
    <name type="scientific">Rhizobium paknamense</name>
    <dbReference type="NCBI Taxonomy" id="1206817"/>
    <lineage>
        <taxon>Bacteria</taxon>
        <taxon>Pseudomonadati</taxon>
        <taxon>Pseudomonadota</taxon>
        <taxon>Alphaproteobacteria</taxon>
        <taxon>Hyphomicrobiales</taxon>
        <taxon>Rhizobiaceae</taxon>
        <taxon>Rhizobium/Agrobacterium group</taxon>
        <taxon>Rhizobium</taxon>
    </lineage>
</organism>
<dbReference type="Gene3D" id="1.20.1050.10">
    <property type="match status" value="1"/>
</dbReference>
<accession>A0ABU0I7E5</accession>
<dbReference type="CDD" id="cd03038">
    <property type="entry name" value="GST_N_etherase_LigE"/>
    <property type="match status" value="1"/>
</dbReference>
<dbReference type="SUPFAM" id="SSF47616">
    <property type="entry name" value="GST C-terminal domain-like"/>
    <property type="match status" value="1"/>
</dbReference>
<sequence>MTITLYSLAGADVSRPFSPHCWKVVMALHHKGLAFQEKPLPFTGIATVEEGFSKTVPLLKDGAHLVSDSFRIALYLEETYPERPSLFGGEGGKAMARFVEGFSQTVIHPVITRIAVGDIHAMLAPTDQAYFRESREKRLGQTLEQLASSREAHVQDLPGLLTPLRHMLVNQPFIGGQTPLFADYIVFGALQWLRIVSGLVPLPESDPVRGWFESLLDLHDGAGRKVA</sequence>
<proteinExistence type="predicted"/>
<dbReference type="Proteomes" id="UP001235269">
    <property type="component" value="Unassembled WGS sequence"/>
</dbReference>
<dbReference type="InterPro" id="IPR004045">
    <property type="entry name" value="Glutathione_S-Trfase_N"/>
</dbReference>
<dbReference type="CDD" id="cd03202">
    <property type="entry name" value="GST_C_etherase_LigE"/>
    <property type="match status" value="1"/>
</dbReference>
<reference evidence="2 3" key="1">
    <citation type="submission" date="2023-07" db="EMBL/GenBank/DDBJ databases">
        <title>Genomic Encyclopedia of Type Strains, Phase IV (KMG-IV): sequencing the most valuable type-strain genomes for metagenomic binning, comparative biology and taxonomic classification.</title>
        <authorList>
            <person name="Goeker M."/>
        </authorList>
    </citation>
    <scope>NUCLEOTIDE SEQUENCE [LARGE SCALE GENOMIC DNA]</scope>
    <source>
        <strain evidence="2 3">DSM 100301</strain>
    </source>
</reference>
<dbReference type="RefSeq" id="WP_307156327.1">
    <property type="nucleotide sequence ID" value="NZ_JAUSWH010000001.1"/>
</dbReference>
<keyword evidence="3" id="KW-1185">Reference proteome</keyword>
<evidence type="ECO:0000313" key="2">
    <source>
        <dbReference type="EMBL" id="MDQ0454125.1"/>
    </source>
</evidence>